<dbReference type="SUPFAM" id="SSF56176">
    <property type="entry name" value="FAD-binding/transporter-associated domain-like"/>
    <property type="match status" value="1"/>
</dbReference>
<proteinExistence type="predicted"/>
<dbReference type="Gene3D" id="3.30.390.50">
    <property type="entry name" value="CO dehydrogenase flavoprotein, C-terminal domain"/>
    <property type="match status" value="1"/>
</dbReference>
<dbReference type="InterPro" id="IPR002346">
    <property type="entry name" value="Mopterin_DH_FAD-bd"/>
</dbReference>
<dbReference type="AlphaFoldDB" id="A0A918U5N2"/>
<dbReference type="SMART" id="SM01092">
    <property type="entry name" value="CO_deh_flav_C"/>
    <property type="match status" value="1"/>
</dbReference>
<dbReference type="InterPro" id="IPR016169">
    <property type="entry name" value="FAD-bd_PCMH_sub2"/>
</dbReference>
<dbReference type="EMBL" id="BMVU01000036">
    <property type="protein sequence ID" value="GGX96654.1"/>
    <property type="molecule type" value="Genomic_DNA"/>
</dbReference>
<feature type="domain" description="FAD-binding PCMH-type" evidence="2">
    <location>
        <begin position="1"/>
        <end position="222"/>
    </location>
</feature>
<dbReference type="RefSeq" id="WP_190193308.1">
    <property type="nucleotide sequence ID" value="NZ_BMVU01000036.1"/>
</dbReference>
<protein>
    <submittedName>
        <fullName evidence="3">Oxidoreductase</fullName>
    </submittedName>
</protein>
<evidence type="ECO:0000256" key="1">
    <source>
        <dbReference type="ARBA" id="ARBA00023002"/>
    </source>
</evidence>
<dbReference type="Gene3D" id="3.30.465.10">
    <property type="match status" value="2"/>
</dbReference>
<keyword evidence="4" id="KW-1185">Reference proteome</keyword>
<dbReference type="PANTHER" id="PTHR42659:SF1">
    <property type="entry name" value="OXIDOREDUCTASE"/>
    <property type="match status" value="1"/>
</dbReference>
<accession>A0A918U5N2</accession>
<reference evidence="3" key="1">
    <citation type="journal article" date="2014" name="Int. J. Syst. Evol. Microbiol.">
        <title>Complete genome sequence of Corynebacterium casei LMG S-19264T (=DSM 44701T), isolated from a smear-ripened cheese.</title>
        <authorList>
            <consortium name="US DOE Joint Genome Institute (JGI-PGF)"/>
            <person name="Walter F."/>
            <person name="Albersmeier A."/>
            <person name="Kalinowski J."/>
            <person name="Ruckert C."/>
        </authorList>
    </citation>
    <scope>NUCLEOTIDE SEQUENCE</scope>
    <source>
        <strain evidence="3">JCM 4790</strain>
    </source>
</reference>
<dbReference type="GO" id="GO:0071949">
    <property type="term" value="F:FAD binding"/>
    <property type="evidence" value="ECO:0007669"/>
    <property type="project" value="InterPro"/>
</dbReference>
<evidence type="ECO:0000313" key="3">
    <source>
        <dbReference type="EMBL" id="GGX96654.1"/>
    </source>
</evidence>
<comment type="caution">
    <text evidence="3">The sequence shown here is derived from an EMBL/GenBank/DDBJ whole genome shotgun (WGS) entry which is preliminary data.</text>
</comment>
<evidence type="ECO:0000259" key="2">
    <source>
        <dbReference type="PROSITE" id="PS51387"/>
    </source>
</evidence>
<evidence type="ECO:0000313" key="4">
    <source>
        <dbReference type="Proteomes" id="UP000619244"/>
    </source>
</evidence>
<dbReference type="InterPro" id="IPR036683">
    <property type="entry name" value="CO_DH_flav_C_dom_sf"/>
</dbReference>
<organism evidence="3 4">
    <name type="scientific">Streptomyces minutiscleroticus</name>
    <dbReference type="NCBI Taxonomy" id="68238"/>
    <lineage>
        <taxon>Bacteria</taxon>
        <taxon>Bacillati</taxon>
        <taxon>Actinomycetota</taxon>
        <taxon>Actinomycetes</taxon>
        <taxon>Kitasatosporales</taxon>
        <taxon>Streptomycetaceae</taxon>
        <taxon>Streptomyces</taxon>
    </lineage>
</organism>
<reference evidence="3" key="2">
    <citation type="submission" date="2020-09" db="EMBL/GenBank/DDBJ databases">
        <authorList>
            <person name="Sun Q."/>
            <person name="Ohkuma M."/>
        </authorList>
    </citation>
    <scope>NUCLEOTIDE SEQUENCE</scope>
    <source>
        <strain evidence="3">JCM 4790</strain>
    </source>
</reference>
<dbReference type="InterPro" id="IPR051312">
    <property type="entry name" value="Diverse_Substr_Oxidored"/>
</dbReference>
<sequence length="329" mass="34730">MRPFAYTRAADPGQAVSLVGGDPRAAFLAGGTTQLDLMKDGVLGPERLVDITRLPLGGIVHDDAAVRVGALTTMAELAADPVVRDRLPFVRQALLLGASVQLRGMATVGGNLLQRTRCRYFRDPGVAACNKRAPGSGCAAVPGVQRMHAVLGTSDHCIALHASDLAVPLTALDAVVHTRHADGTRSIPLTRFYLPPGDSPHVENVLRHGELITAVEIPLPAWGTRSRYLKVRDRASYEFALVSAGVALVVEDGVVRTARVALGGVGTVPWRARGAEEALRGARADAASFRRAAEAALAGARPLPGTAFKIELARRTLVRTLESVAEESS</sequence>
<gene>
    <name evidence="3" type="ORF">GCM10010358_58110</name>
</gene>
<name>A0A918U5N2_9ACTN</name>
<keyword evidence="1" id="KW-0560">Oxidoreductase</keyword>
<dbReference type="InterPro" id="IPR036318">
    <property type="entry name" value="FAD-bd_PCMH-like_sf"/>
</dbReference>
<dbReference type="InterPro" id="IPR016166">
    <property type="entry name" value="FAD-bd_PCMH"/>
</dbReference>
<dbReference type="InterPro" id="IPR005107">
    <property type="entry name" value="CO_DH_flav_C"/>
</dbReference>
<dbReference type="PROSITE" id="PS51387">
    <property type="entry name" value="FAD_PCMH"/>
    <property type="match status" value="1"/>
</dbReference>
<dbReference type="PANTHER" id="PTHR42659">
    <property type="entry name" value="XANTHINE DEHYDROGENASE SUBUNIT C-RELATED"/>
    <property type="match status" value="1"/>
</dbReference>
<dbReference type="Gene3D" id="3.30.43.10">
    <property type="entry name" value="Uridine Diphospho-n-acetylenolpyruvylglucosamine Reductase, domain 2"/>
    <property type="match status" value="1"/>
</dbReference>
<dbReference type="Proteomes" id="UP000619244">
    <property type="component" value="Unassembled WGS sequence"/>
</dbReference>
<dbReference type="InterPro" id="IPR016167">
    <property type="entry name" value="FAD-bd_PCMH_sub1"/>
</dbReference>
<dbReference type="GO" id="GO:0016491">
    <property type="term" value="F:oxidoreductase activity"/>
    <property type="evidence" value="ECO:0007669"/>
    <property type="project" value="UniProtKB-KW"/>
</dbReference>
<dbReference type="Pfam" id="PF00941">
    <property type="entry name" value="FAD_binding_5"/>
    <property type="match status" value="1"/>
</dbReference>
<dbReference type="SUPFAM" id="SSF55447">
    <property type="entry name" value="CO dehydrogenase flavoprotein C-terminal domain-like"/>
    <property type="match status" value="1"/>
</dbReference>
<dbReference type="Pfam" id="PF03450">
    <property type="entry name" value="CO_deh_flav_C"/>
    <property type="match status" value="1"/>
</dbReference>